<dbReference type="EMBL" id="JAUHJS010000004">
    <property type="protein sequence ID" value="MDN4165630.1"/>
    <property type="molecule type" value="Genomic_DNA"/>
</dbReference>
<proteinExistence type="predicted"/>
<evidence type="ECO:0000256" key="7">
    <source>
        <dbReference type="ARBA" id="ARBA00023065"/>
    </source>
</evidence>
<feature type="transmembrane region" description="Helical" evidence="10">
    <location>
        <begin position="382"/>
        <end position="403"/>
    </location>
</feature>
<evidence type="ECO:0000256" key="6">
    <source>
        <dbReference type="ARBA" id="ARBA00022989"/>
    </source>
</evidence>
<evidence type="ECO:0000313" key="11">
    <source>
        <dbReference type="EMBL" id="MDN4165630.1"/>
    </source>
</evidence>
<dbReference type="PIRSF" id="PIRSF006603">
    <property type="entry name" value="DinF"/>
    <property type="match status" value="1"/>
</dbReference>
<comment type="subcellular location">
    <subcellularLocation>
        <location evidence="1">Cell membrane</location>
        <topology evidence="1">Multi-pass membrane protein</topology>
    </subcellularLocation>
</comment>
<gene>
    <name evidence="11" type="ORF">QWY31_08960</name>
</gene>
<feature type="transmembrane region" description="Helical" evidence="10">
    <location>
        <begin position="440"/>
        <end position="461"/>
    </location>
</feature>
<keyword evidence="12" id="KW-1185">Reference proteome</keyword>
<evidence type="ECO:0000256" key="4">
    <source>
        <dbReference type="ARBA" id="ARBA00022475"/>
    </source>
</evidence>
<keyword evidence="3" id="KW-0050">Antiport</keyword>
<dbReference type="NCBIfam" id="TIGR00797">
    <property type="entry name" value="matE"/>
    <property type="match status" value="1"/>
</dbReference>
<evidence type="ECO:0000256" key="3">
    <source>
        <dbReference type="ARBA" id="ARBA00022449"/>
    </source>
</evidence>
<dbReference type="InterPro" id="IPR002528">
    <property type="entry name" value="MATE_fam"/>
</dbReference>
<feature type="transmembrane region" description="Helical" evidence="10">
    <location>
        <begin position="157"/>
        <end position="178"/>
    </location>
</feature>
<sequence length="471" mass="51354">MKTTRNYRHSLQHILVLFKQSLNGEEREYTSGSIDKAIFLLSIPMILEMLMESLFAVVDAYFVSRLGVDAVATVGLTESMLTIVYSLAIGLSMGTTAMVARRVGEKNWDEAKKAASQALTLGILLAIGVGIFGYFYSDELLRLMGASESVIATGNGYARWMFTGNITVLLLFLNNAIFRGAGNASLAMKSLILANGLNMLLDPLLIFGWGPIPAFGVTGAAMATNIGRGVGVAFQLYFLLKGSHRIKVIGKYMKPAWDIIWRLVKVSAGGTGQFLIASASWIFLVKIISHFGSDALAGYTIAIRIIVFAILPAWGMSNAAATLVGQNLGAGQPERAEKSVWRTAFFNMLFLGTLSVVFFTSADSFIRVFSTDELVVQYGKQCLQIVCLGYIFYAYGMVISQSFNGAGDTRTPTLINFFGFWLFQIPLAYLLAIVLNWGPFGAFVAISVAESSIALVSIYLFRQGKWKKTAI</sequence>
<protein>
    <recommendedName>
        <fullName evidence="9">Multidrug-efflux transporter</fullName>
    </recommendedName>
</protein>
<keyword evidence="4" id="KW-1003">Cell membrane</keyword>
<evidence type="ECO:0000313" key="12">
    <source>
        <dbReference type="Proteomes" id="UP001168552"/>
    </source>
</evidence>
<dbReference type="InterPro" id="IPR050222">
    <property type="entry name" value="MATE_MdtK"/>
</dbReference>
<dbReference type="InterPro" id="IPR048279">
    <property type="entry name" value="MdtK-like"/>
</dbReference>
<evidence type="ECO:0000256" key="1">
    <source>
        <dbReference type="ARBA" id="ARBA00004651"/>
    </source>
</evidence>
<name>A0ABT8F5A4_9BACT</name>
<feature type="transmembrane region" description="Helical" evidence="10">
    <location>
        <begin position="37"/>
        <end position="63"/>
    </location>
</feature>
<keyword evidence="7" id="KW-0406">Ion transport</keyword>
<evidence type="ECO:0000256" key="8">
    <source>
        <dbReference type="ARBA" id="ARBA00023136"/>
    </source>
</evidence>
<feature type="transmembrane region" description="Helical" evidence="10">
    <location>
        <begin position="115"/>
        <end position="137"/>
    </location>
</feature>
<dbReference type="PANTHER" id="PTHR43298:SF2">
    <property type="entry name" value="FMN_FAD EXPORTER YEEO-RELATED"/>
    <property type="match status" value="1"/>
</dbReference>
<feature type="transmembrane region" description="Helical" evidence="10">
    <location>
        <begin position="415"/>
        <end position="434"/>
    </location>
</feature>
<evidence type="ECO:0000256" key="5">
    <source>
        <dbReference type="ARBA" id="ARBA00022692"/>
    </source>
</evidence>
<accession>A0ABT8F5A4</accession>
<keyword evidence="2" id="KW-0813">Transport</keyword>
<evidence type="ECO:0000256" key="2">
    <source>
        <dbReference type="ARBA" id="ARBA00022448"/>
    </source>
</evidence>
<feature type="transmembrane region" description="Helical" evidence="10">
    <location>
        <begin position="215"/>
        <end position="240"/>
    </location>
</feature>
<evidence type="ECO:0000256" key="9">
    <source>
        <dbReference type="ARBA" id="ARBA00031636"/>
    </source>
</evidence>
<feature type="transmembrane region" description="Helical" evidence="10">
    <location>
        <begin position="260"/>
        <end position="284"/>
    </location>
</feature>
<dbReference type="PANTHER" id="PTHR43298">
    <property type="entry name" value="MULTIDRUG RESISTANCE PROTEIN NORM-RELATED"/>
    <property type="match status" value="1"/>
</dbReference>
<feature type="transmembrane region" description="Helical" evidence="10">
    <location>
        <begin position="344"/>
        <end position="362"/>
    </location>
</feature>
<reference evidence="11" key="1">
    <citation type="submission" date="2023-06" db="EMBL/GenBank/DDBJ databases">
        <title>Cytophagales bacterium Strain LB-30, isolated from soil.</title>
        <authorList>
            <person name="Liu B."/>
        </authorList>
    </citation>
    <scope>NUCLEOTIDE SEQUENCE</scope>
    <source>
        <strain evidence="11">LB-30</strain>
    </source>
</reference>
<organism evidence="11 12">
    <name type="scientific">Shiella aurantiaca</name>
    <dbReference type="NCBI Taxonomy" id="3058365"/>
    <lineage>
        <taxon>Bacteria</taxon>
        <taxon>Pseudomonadati</taxon>
        <taxon>Bacteroidota</taxon>
        <taxon>Cytophagia</taxon>
        <taxon>Cytophagales</taxon>
        <taxon>Shiellaceae</taxon>
        <taxon>Shiella</taxon>
    </lineage>
</organism>
<comment type="caution">
    <text evidence="11">The sequence shown here is derived from an EMBL/GenBank/DDBJ whole genome shotgun (WGS) entry which is preliminary data.</text>
</comment>
<dbReference type="Pfam" id="PF01554">
    <property type="entry name" value="MatE"/>
    <property type="match status" value="2"/>
</dbReference>
<evidence type="ECO:0000256" key="10">
    <source>
        <dbReference type="SAM" id="Phobius"/>
    </source>
</evidence>
<keyword evidence="8 10" id="KW-0472">Membrane</keyword>
<keyword evidence="6 10" id="KW-1133">Transmembrane helix</keyword>
<keyword evidence="5 10" id="KW-0812">Transmembrane</keyword>
<dbReference type="Proteomes" id="UP001168552">
    <property type="component" value="Unassembled WGS sequence"/>
</dbReference>
<dbReference type="RefSeq" id="WP_320004160.1">
    <property type="nucleotide sequence ID" value="NZ_JAUHJS010000004.1"/>
</dbReference>
<dbReference type="CDD" id="cd13139">
    <property type="entry name" value="MATE_like_14"/>
    <property type="match status" value="1"/>
</dbReference>
<feature type="transmembrane region" description="Helical" evidence="10">
    <location>
        <begin position="296"/>
        <end position="324"/>
    </location>
</feature>
<feature type="transmembrane region" description="Helical" evidence="10">
    <location>
        <begin position="190"/>
        <end position="209"/>
    </location>
</feature>